<dbReference type="InterPro" id="IPR018247">
    <property type="entry name" value="EF_Hand_1_Ca_BS"/>
</dbReference>
<dbReference type="Proteomes" id="UP000237347">
    <property type="component" value="Unassembled WGS sequence"/>
</dbReference>
<dbReference type="PROSITE" id="PS00107">
    <property type="entry name" value="PROTEIN_KINASE_ATP"/>
    <property type="match status" value="1"/>
</dbReference>
<evidence type="ECO:0000313" key="18">
    <source>
        <dbReference type="EMBL" id="KAK7855268.1"/>
    </source>
</evidence>
<keyword evidence="8 15" id="KW-0547">Nucleotide-binding</keyword>
<evidence type="ECO:0000256" key="14">
    <source>
        <dbReference type="ARBA" id="ARBA00048679"/>
    </source>
</evidence>
<keyword evidence="10" id="KW-0106">Calcium</keyword>
<evidence type="ECO:0000256" key="9">
    <source>
        <dbReference type="ARBA" id="ARBA00022777"/>
    </source>
</evidence>
<evidence type="ECO:0000256" key="8">
    <source>
        <dbReference type="ARBA" id="ARBA00022741"/>
    </source>
</evidence>
<dbReference type="FunFam" id="1.10.238.10:FF:000050">
    <property type="entry name" value="Calcium-dependent protein kinase 7"/>
    <property type="match status" value="1"/>
</dbReference>
<gene>
    <name evidence="18" type="primary">CPK24</name>
    <name evidence="18" type="ORF">CFP56_028706</name>
</gene>
<dbReference type="PROSITE" id="PS00018">
    <property type="entry name" value="EF_HAND_1"/>
    <property type="match status" value="4"/>
</dbReference>
<organism evidence="18 19">
    <name type="scientific">Quercus suber</name>
    <name type="common">Cork oak</name>
    <dbReference type="NCBI Taxonomy" id="58331"/>
    <lineage>
        <taxon>Eukaryota</taxon>
        <taxon>Viridiplantae</taxon>
        <taxon>Streptophyta</taxon>
        <taxon>Embryophyta</taxon>
        <taxon>Tracheophyta</taxon>
        <taxon>Spermatophyta</taxon>
        <taxon>Magnoliopsida</taxon>
        <taxon>eudicotyledons</taxon>
        <taxon>Gunneridae</taxon>
        <taxon>Pentapetalae</taxon>
        <taxon>rosids</taxon>
        <taxon>fabids</taxon>
        <taxon>Fagales</taxon>
        <taxon>Fagaceae</taxon>
        <taxon>Quercus</taxon>
    </lineage>
</organism>
<name>A0AAW0LXU0_QUESU</name>
<dbReference type="Pfam" id="PF00069">
    <property type="entry name" value="Pkinase"/>
    <property type="match status" value="2"/>
</dbReference>
<comment type="catalytic activity">
    <reaction evidence="14">
        <text>L-seryl-[protein] + ATP = O-phospho-L-seryl-[protein] + ADP + H(+)</text>
        <dbReference type="Rhea" id="RHEA:17989"/>
        <dbReference type="Rhea" id="RHEA-COMP:9863"/>
        <dbReference type="Rhea" id="RHEA-COMP:11604"/>
        <dbReference type="ChEBI" id="CHEBI:15378"/>
        <dbReference type="ChEBI" id="CHEBI:29999"/>
        <dbReference type="ChEBI" id="CHEBI:30616"/>
        <dbReference type="ChEBI" id="CHEBI:83421"/>
        <dbReference type="ChEBI" id="CHEBI:456216"/>
        <dbReference type="EC" id="2.7.11.1"/>
    </reaction>
</comment>
<feature type="domain" description="Protein kinase" evidence="16">
    <location>
        <begin position="60"/>
        <end position="276"/>
    </location>
</feature>
<dbReference type="InterPro" id="IPR011992">
    <property type="entry name" value="EF-hand-dom_pair"/>
</dbReference>
<dbReference type="InterPro" id="IPR011009">
    <property type="entry name" value="Kinase-like_dom_sf"/>
</dbReference>
<keyword evidence="7" id="KW-0677">Repeat</keyword>
<evidence type="ECO:0000256" key="7">
    <source>
        <dbReference type="ARBA" id="ARBA00022737"/>
    </source>
</evidence>
<dbReference type="Pfam" id="PF13499">
    <property type="entry name" value="EF-hand_7"/>
    <property type="match status" value="2"/>
</dbReference>
<evidence type="ECO:0000256" key="1">
    <source>
        <dbReference type="ARBA" id="ARBA00005354"/>
    </source>
</evidence>
<dbReference type="InterPro" id="IPR050205">
    <property type="entry name" value="CDPK_Ser/Thr_kinases"/>
</dbReference>
<dbReference type="PROSITE" id="PS50011">
    <property type="entry name" value="PROTEIN_KINASE_DOM"/>
    <property type="match status" value="1"/>
</dbReference>
<evidence type="ECO:0000256" key="5">
    <source>
        <dbReference type="ARBA" id="ARBA00022679"/>
    </source>
</evidence>
<protein>
    <recommendedName>
        <fullName evidence="2">non-specific serine/threonine protein kinase</fullName>
        <ecNumber evidence="2">2.7.11.1</ecNumber>
    </recommendedName>
</protein>
<dbReference type="CDD" id="cd00051">
    <property type="entry name" value="EFh"/>
    <property type="match status" value="2"/>
</dbReference>
<dbReference type="PANTHER" id="PTHR24349">
    <property type="entry name" value="SERINE/THREONINE-PROTEIN KINASE"/>
    <property type="match status" value="1"/>
</dbReference>
<dbReference type="FunFam" id="3.30.200.20:FF:000004">
    <property type="entry name" value="Calcium-dependent protein kinase 1"/>
    <property type="match status" value="1"/>
</dbReference>
<dbReference type="GO" id="GO:0005524">
    <property type="term" value="F:ATP binding"/>
    <property type="evidence" value="ECO:0007669"/>
    <property type="project" value="UniProtKB-UniRule"/>
</dbReference>
<feature type="domain" description="EF-hand" evidence="17">
    <location>
        <begin position="429"/>
        <end position="464"/>
    </location>
</feature>
<evidence type="ECO:0000256" key="3">
    <source>
        <dbReference type="ARBA" id="ARBA00022527"/>
    </source>
</evidence>
<dbReference type="Gene3D" id="3.30.200.20">
    <property type="entry name" value="Phosphorylase Kinase, domain 1"/>
    <property type="match status" value="1"/>
</dbReference>
<keyword evidence="11 15" id="KW-0067">ATP-binding</keyword>
<dbReference type="InterPro" id="IPR000719">
    <property type="entry name" value="Prot_kinase_dom"/>
</dbReference>
<evidence type="ECO:0000256" key="10">
    <source>
        <dbReference type="ARBA" id="ARBA00022837"/>
    </source>
</evidence>
<evidence type="ECO:0000256" key="13">
    <source>
        <dbReference type="ARBA" id="ARBA00047899"/>
    </source>
</evidence>
<comment type="catalytic activity">
    <reaction evidence="13">
        <text>L-threonyl-[protein] + ATP = O-phospho-L-threonyl-[protein] + ADP + H(+)</text>
        <dbReference type="Rhea" id="RHEA:46608"/>
        <dbReference type="Rhea" id="RHEA-COMP:11060"/>
        <dbReference type="Rhea" id="RHEA-COMP:11605"/>
        <dbReference type="ChEBI" id="CHEBI:15378"/>
        <dbReference type="ChEBI" id="CHEBI:30013"/>
        <dbReference type="ChEBI" id="CHEBI:30616"/>
        <dbReference type="ChEBI" id="CHEBI:61977"/>
        <dbReference type="ChEBI" id="CHEBI:456216"/>
        <dbReference type="EC" id="2.7.11.1"/>
    </reaction>
</comment>
<keyword evidence="3" id="KW-0723">Serine/threonine-protein kinase</keyword>
<comment type="similarity">
    <text evidence="12">Belongs to the protein kinase superfamily. Ser/Thr protein kinase family. CDPK subfamily.</text>
</comment>
<evidence type="ECO:0000256" key="2">
    <source>
        <dbReference type="ARBA" id="ARBA00012513"/>
    </source>
</evidence>
<dbReference type="InterPro" id="IPR002048">
    <property type="entry name" value="EF_hand_dom"/>
</dbReference>
<proteinExistence type="inferred from homology"/>
<keyword evidence="9 18" id="KW-0418">Kinase</keyword>
<feature type="binding site" evidence="15">
    <location>
        <position position="93"/>
    </location>
    <ligand>
        <name>ATP</name>
        <dbReference type="ChEBI" id="CHEBI:30616"/>
    </ligand>
</feature>
<sequence>MGGCISAPAKAALHKKQKDTKDISEFEFEHHSPTGFLNSGALHLLPILDKPTGNDIFKKYSFGKELGRGEFGVTYKCVDLETNETFACKTIAKSKLRTDIDIEDVRREVEIMRHLPAHPNIVAFKEAYEDMDAIYLVMELCEGGELFDRIIAHTSETAQLKAIDFGLSIFYETGQRFSEIVGSPYYMAPEVLRRNYGPEVDVWSAVYFGMQPNMGFTTSTETEEGIAHAIVRGDVDFERDPWPKVSAEAKDLVQNMLDPNPYSRMTIDEVLEHTWIKNANKMRDVCLGENVRLRIKQFSLMNKFKKKVLRVVADNLPDEQVFRIKEMFDMMDTDNNGQLSFEELRVGLHMFGHSVPDHEVQMLMDAADVDGNGTLDCEEFVTMSVHMMKKIGGDDLLSEAFRFFDKNQNGYIELDELREIMLDDKLGPNNDKLIEDIIFDVDLDKDGRISYDEFKAMMKTGMDWKMSSRQYSRALLNALSHKMFKDKSMDVKVDKMFKSMELKPKR</sequence>
<dbReference type="Gene3D" id="1.10.238.10">
    <property type="entry name" value="EF-hand"/>
    <property type="match status" value="1"/>
</dbReference>
<keyword evidence="19" id="KW-1185">Reference proteome</keyword>
<accession>A0AAW0LXU0</accession>
<keyword evidence="4" id="KW-0597">Phosphoprotein</keyword>
<feature type="domain" description="EF-hand" evidence="17">
    <location>
        <begin position="355"/>
        <end position="390"/>
    </location>
</feature>
<evidence type="ECO:0000256" key="11">
    <source>
        <dbReference type="ARBA" id="ARBA00022840"/>
    </source>
</evidence>
<dbReference type="SUPFAM" id="SSF56112">
    <property type="entry name" value="Protein kinase-like (PK-like)"/>
    <property type="match status" value="1"/>
</dbReference>
<evidence type="ECO:0000256" key="4">
    <source>
        <dbReference type="ARBA" id="ARBA00022553"/>
    </source>
</evidence>
<dbReference type="PROSITE" id="PS50222">
    <property type="entry name" value="EF_HAND_2"/>
    <property type="match status" value="4"/>
</dbReference>
<dbReference type="GO" id="GO:0005509">
    <property type="term" value="F:calcium ion binding"/>
    <property type="evidence" value="ECO:0007669"/>
    <property type="project" value="InterPro"/>
</dbReference>
<evidence type="ECO:0000313" key="19">
    <source>
        <dbReference type="Proteomes" id="UP000237347"/>
    </source>
</evidence>
<dbReference type="GO" id="GO:0004674">
    <property type="term" value="F:protein serine/threonine kinase activity"/>
    <property type="evidence" value="ECO:0007669"/>
    <property type="project" value="UniProtKB-KW"/>
</dbReference>
<feature type="domain" description="EF-hand" evidence="17">
    <location>
        <begin position="392"/>
        <end position="427"/>
    </location>
</feature>
<dbReference type="EC" id="2.7.11.1" evidence="2"/>
<evidence type="ECO:0000256" key="15">
    <source>
        <dbReference type="PROSITE-ProRule" id="PRU10141"/>
    </source>
</evidence>
<comment type="caution">
    <text evidence="18">The sequence shown here is derived from an EMBL/GenBank/DDBJ whole genome shotgun (WGS) entry which is preliminary data.</text>
</comment>
<evidence type="ECO:0000259" key="16">
    <source>
        <dbReference type="PROSITE" id="PS50011"/>
    </source>
</evidence>
<dbReference type="SMART" id="SM00054">
    <property type="entry name" value="EFh"/>
    <property type="match status" value="4"/>
</dbReference>
<comment type="similarity">
    <text evidence="1">Belongs to the protein kinase superfamily. CAMK Ser/Thr protein kinase family. CaMK subfamily.</text>
</comment>
<feature type="domain" description="EF-hand" evidence="17">
    <location>
        <begin position="319"/>
        <end position="354"/>
    </location>
</feature>
<keyword evidence="6" id="KW-0479">Metal-binding</keyword>
<dbReference type="AlphaFoldDB" id="A0AAW0LXU0"/>
<evidence type="ECO:0000259" key="17">
    <source>
        <dbReference type="PROSITE" id="PS50222"/>
    </source>
</evidence>
<evidence type="ECO:0000256" key="12">
    <source>
        <dbReference type="ARBA" id="ARBA00024334"/>
    </source>
</evidence>
<dbReference type="InterPro" id="IPR017441">
    <property type="entry name" value="Protein_kinase_ATP_BS"/>
</dbReference>
<dbReference type="SUPFAM" id="SSF47473">
    <property type="entry name" value="EF-hand"/>
    <property type="match status" value="1"/>
</dbReference>
<evidence type="ECO:0000256" key="6">
    <source>
        <dbReference type="ARBA" id="ARBA00022723"/>
    </source>
</evidence>
<keyword evidence="5" id="KW-0808">Transferase</keyword>
<dbReference type="Gene3D" id="1.10.510.10">
    <property type="entry name" value="Transferase(Phosphotransferase) domain 1"/>
    <property type="match status" value="1"/>
</dbReference>
<dbReference type="EMBL" id="PKMF04000047">
    <property type="protein sequence ID" value="KAK7855268.1"/>
    <property type="molecule type" value="Genomic_DNA"/>
</dbReference>
<reference evidence="18 19" key="1">
    <citation type="journal article" date="2018" name="Sci. Data">
        <title>The draft genome sequence of cork oak.</title>
        <authorList>
            <person name="Ramos A.M."/>
            <person name="Usie A."/>
            <person name="Barbosa P."/>
            <person name="Barros P.M."/>
            <person name="Capote T."/>
            <person name="Chaves I."/>
            <person name="Simoes F."/>
            <person name="Abreu I."/>
            <person name="Carrasquinho I."/>
            <person name="Faro C."/>
            <person name="Guimaraes J.B."/>
            <person name="Mendonca D."/>
            <person name="Nobrega F."/>
            <person name="Rodrigues L."/>
            <person name="Saibo N.J.M."/>
            <person name="Varela M.C."/>
            <person name="Egas C."/>
            <person name="Matos J."/>
            <person name="Miguel C.M."/>
            <person name="Oliveira M.M."/>
            <person name="Ricardo C.P."/>
            <person name="Goncalves S."/>
        </authorList>
    </citation>
    <scope>NUCLEOTIDE SEQUENCE [LARGE SCALE GENOMIC DNA]</scope>
    <source>
        <strain evidence="19">cv. HL8</strain>
    </source>
</reference>